<evidence type="ECO:0000256" key="1">
    <source>
        <dbReference type="SAM" id="MobiDB-lite"/>
    </source>
</evidence>
<feature type="compositionally biased region" description="Low complexity" evidence="1">
    <location>
        <begin position="1"/>
        <end position="13"/>
    </location>
</feature>
<dbReference type="AlphaFoldDB" id="A0A0E9Y257"/>
<reference evidence="2" key="1">
    <citation type="submission" date="2014-11" db="EMBL/GenBank/DDBJ databases">
        <authorList>
            <person name="Amaro Gonzalez C."/>
        </authorList>
    </citation>
    <scope>NUCLEOTIDE SEQUENCE</scope>
</reference>
<name>A0A0E9Y257_ANGAN</name>
<feature type="compositionally biased region" description="Basic and acidic residues" evidence="1">
    <location>
        <begin position="45"/>
        <end position="55"/>
    </location>
</feature>
<accession>A0A0E9Y257</accession>
<sequence>MAAPSKSAAFSAPKPDRGTLRFGRASLRDSRGSETDAGDVSFFGESDRGRARETVERRLCPRERRLVSSGKSVARNGEEKKKKTFVNNGALPPPPLRTEAIPRKTNQIIIIIVFGKAFGKFLTREGKHWCADDRVVAGPTEPALAVSVEMHFSRQPSTRMEHRRKPAPWRIFTNSFEAFRYLAPSRQSFFKQKQTNKW</sequence>
<dbReference type="EMBL" id="GBXM01000352">
    <property type="protein sequence ID" value="JAI08226.1"/>
    <property type="molecule type" value="Transcribed_RNA"/>
</dbReference>
<protein>
    <submittedName>
        <fullName evidence="2">Uncharacterized protein</fullName>
    </submittedName>
</protein>
<evidence type="ECO:0000313" key="2">
    <source>
        <dbReference type="EMBL" id="JAI08226.1"/>
    </source>
</evidence>
<feature type="region of interest" description="Disordered" evidence="1">
    <location>
        <begin position="1"/>
        <end position="55"/>
    </location>
</feature>
<reference evidence="2" key="2">
    <citation type="journal article" date="2015" name="Fish Shellfish Immunol.">
        <title>Early steps in the European eel (Anguilla anguilla)-Vibrio vulnificus interaction in the gills: Role of the RtxA13 toxin.</title>
        <authorList>
            <person name="Callol A."/>
            <person name="Pajuelo D."/>
            <person name="Ebbesson L."/>
            <person name="Teles M."/>
            <person name="MacKenzie S."/>
            <person name="Amaro C."/>
        </authorList>
    </citation>
    <scope>NUCLEOTIDE SEQUENCE</scope>
</reference>
<organism evidence="2">
    <name type="scientific">Anguilla anguilla</name>
    <name type="common">European freshwater eel</name>
    <name type="synonym">Muraena anguilla</name>
    <dbReference type="NCBI Taxonomy" id="7936"/>
    <lineage>
        <taxon>Eukaryota</taxon>
        <taxon>Metazoa</taxon>
        <taxon>Chordata</taxon>
        <taxon>Craniata</taxon>
        <taxon>Vertebrata</taxon>
        <taxon>Euteleostomi</taxon>
        <taxon>Actinopterygii</taxon>
        <taxon>Neopterygii</taxon>
        <taxon>Teleostei</taxon>
        <taxon>Anguilliformes</taxon>
        <taxon>Anguillidae</taxon>
        <taxon>Anguilla</taxon>
    </lineage>
</organism>
<proteinExistence type="predicted"/>